<evidence type="ECO:0000256" key="1">
    <source>
        <dbReference type="ARBA" id="ARBA00009515"/>
    </source>
</evidence>
<keyword evidence="2" id="KW-0053">Apoptosis</keyword>
<dbReference type="EMBL" id="GDHC01012837">
    <property type="protein sequence ID" value="JAQ05792.1"/>
    <property type="molecule type" value="Transcribed_RNA"/>
</dbReference>
<dbReference type="SUPFAM" id="SSF48371">
    <property type="entry name" value="ARM repeat"/>
    <property type="match status" value="1"/>
</dbReference>
<name>A0A146L052_LYGHE</name>
<protein>
    <submittedName>
        <fullName evidence="4">Apoptosis inhibitor 5</fullName>
    </submittedName>
</protein>
<accession>A0A146L052</accession>
<reference evidence="4" key="1">
    <citation type="journal article" date="2016" name="Gigascience">
        <title>De novo construction of an expanded transcriptome assembly for the western tarnished plant bug, Lygus hesperus.</title>
        <authorList>
            <person name="Tassone E.E."/>
            <person name="Geib S.M."/>
            <person name="Hall B."/>
            <person name="Fabrick J.A."/>
            <person name="Brent C.S."/>
            <person name="Hull J.J."/>
        </authorList>
    </citation>
    <scope>NUCLEOTIDE SEQUENCE</scope>
</reference>
<dbReference type="AlphaFoldDB" id="A0A146L052"/>
<dbReference type="EMBL" id="GDHC01017873">
    <property type="protein sequence ID" value="JAQ00756.1"/>
    <property type="molecule type" value="Transcribed_RNA"/>
</dbReference>
<dbReference type="Pfam" id="PF05918">
    <property type="entry name" value="API5"/>
    <property type="match status" value="1"/>
</dbReference>
<dbReference type="InterPro" id="IPR008383">
    <property type="entry name" value="API5"/>
</dbReference>
<gene>
    <name evidence="4" type="primary">API5_0</name>
    <name evidence="5" type="synonym">API5_1</name>
    <name evidence="5" type="ORF">g.30463</name>
    <name evidence="4" type="ORF">g.30464</name>
</gene>
<dbReference type="GO" id="GO:0043066">
    <property type="term" value="P:negative regulation of apoptotic process"/>
    <property type="evidence" value="ECO:0007669"/>
    <property type="project" value="TreeGrafter"/>
</dbReference>
<dbReference type="GO" id="GO:0006915">
    <property type="term" value="P:apoptotic process"/>
    <property type="evidence" value="ECO:0007669"/>
    <property type="project" value="UniProtKB-KW"/>
</dbReference>
<evidence type="ECO:0000256" key="3">
    <source>
        <dbReference type="SAM" id="MobiDB-lite"/>
    </source>
</evidence>
<proteinExistence type="inferred from homology"/>
<organism evidence="4">
    <name type="scientific">Lygus hesperus</name>
    <name type="common">Western plant bug</name>
    <dbReference type="NCBI Taxonomy" id="30085"/>
    <lineage>
        <taxon>Eukaryota</taxon>
        <taxon>Metazoa</taxon>
        <taxon>Ecdysozoa</taxon>
        <taxon>Arthropoda</taxon>
        <taxon>Hexapoda</taxon>
        <taxon>Insecta</taxon>
        <taxon>Pterygota</taxon>
        <taxon>Neoptera</taxon>
        <taxon>Paraneoptera</taxon>
        <taxon>Hemiptera</taxon>
        <taxon>Heteroptera</taxon>
        <taxon>Panheteroptera</taxon>
        <taxon>Cimicomorpha</taxon>
        <taxon>Miridae</taxon>
        <taxon>Mirini</taxon>
        <taxon>Lygus</taxon>
    </lineage>
</organism>
<evidence type="ECO:0000313" key="4">
    <source>
        <dbReference type="EMBL" id="JAQ00756.1"/>
    </source>
</evidence>
<dbReference type="GO" id="GO:0003723">
    <property type="term" value="F:RNA binding"/>
    <property type="evidence" value="ECO:0007669"/>
    <property type="project" value="TreeGrafter"/>
</dbReference>
<dbReference type="PANTHER" id="PTHR12758:SF19">
    <property type="entry name" value="APOPTOSIS INHIBITOR 5"/>
    <property type="match status" value="1"/>
</dbReference>
<evidence type="ECO:0000256" key="2">
    <source>
        <dbReference type="ARBA" id="ARBA00022703"/>
    </source>
</evidence>
<dbReference type="InterPro" id="IPR016024">
    <property type="entry name" value="ARM-type_fold"/>
</dbReference>
<dbReference type="GO" id="GO:0005634">
    <property type="term" value="C:nucleus"/>
    <property type="evidence" value="ECO:0007669"/>
    <property type="project" value="TreeGrafter"/>
</dbReference>
<evidence type="ECO:0000313" key="5">
    <source>
        <dbReference type="EMBL" id="JAQ05792.1"/>
    </source>
</evidence>
<feature type="region of interest" description="Disordered" evidence="3">
    <location>
        <begin position="447"/>
        <end position="488"/>
    </location>
</feature>
<dbReference type="PANTHER" id="PTHR12758">
    <property type="entry name" value="APOPTOSIS INHIBITOR 5-RELATED"/>
    <property type="match status" value="1"/>
</dbReference>
<sequence>MDASPVKRLYKYYGLLAEAAEQGDKILQHEDLFNNIISARHGNSEEKRLAAQFIPKFCTHFPHLLNSAVSAQLDLCEDSDLVVRKQAVKEVTALCRANPQCTKRVAYFIAQLLGAEDVGEGLLVRNTLVALFTVDPSATLGGMFAQIRDGTPKMQERCKTFLSNRFGSLNKSVIAKMRETLVNELEICLENSNSQEIPTIIPLIPYAVSGDSDVDKSTVEILEQQLSLEKDQLTADEEDMKRIYVFTKFAKPHFNKGINSGVFVSFYAQSVLPLIKDIEGYSTGTGQAAAMLKQLAEIVAFCSDLPDPENCFTNVFQALQDLLPQNQEVPEEDEEKKRVQIHFTLIESLLATLLEMITRVIPSYDSYEASLEELRTSLKLLVRFVESYRKRIAELDKATMDRNLKSICLRCIDNIKTLCRQFFVSPPKSANIVHSWYQTEVVAKRRRTSSTSLPPVEQHKKVDHHKQRGIQQIYTPPGGKYSRSFKRF</sequence>
<comment type="similarity">
    <text evidence="1">Belongs to the API5 family.</text>
</comment>